<dbReference type="PROSITE" id="PS50206">
    <property type="entry name" value="RHODANESE_3"/>
    <property type="match status" value="2"/>
</dbReference>
<dbReference type="AlphaFoldDB" id="A0A1L9S575"/>
<dbReference type="Gene3D" id="3.40.250.10">
    <property type="entry name" value="Rhodanese-like domain"/>
    <property type="match status" value="2"/>
</dbReference>
<dbReference type="CDD" id="cd01448">
    <property type="entry name" value="TST_Repeat_1"/>
    <property type="match status" value="1"/>
</dbReference>
<evidence type="ECO:0000313" key="4">
    <source>
        <dbReference type="EMBL" id="OJJ42323.1"/>
    </source>
</evidence>
<dbReference type="PANTHER" id="PTHR11364">
    <property type="entry name" value="THIOSULFATE SULFERTANSFERASE"/>
    <property type="match status" value="1"/>
</dbReference>
<dbReference type="PANTHER" id="PTHR11364:SF27">
    <property type="entry name" value="SULFURTRANSFERASE"/>
    <property type="match status" value="1"/>
</dbReference>
<evidence type="ECO:0000259" key="3">
    <source>
        <dbReference type="PROSITE" id="PS50206"/>
    </source>
</evidence>
<evidence type="ECO:0000256" key="2">
    <source>
        <dbReference type="ARBA" id="ARBA00022737"/>
    </source>
</evidence>
<organism evidence="4 5">
    <name type="scientific">Penicilliopsis zonata CBS 506.65</name>
    <dbReference type="NCBI Taxonomy" id="1073090"/>
    <lineage>
        <taxon>Eukaryota</taxon>
        <taxon>Fungi</taxon>
        <taxon>Dikarya</taxon>
        <taxon>Ascomycota</taxon>
        <taxon>Pezizomycotina</taxon>
        <taxon>Eurotiomycetes</taxon>
        <taxon>Eurotiomycetidae</taxon>
        <taxon>Eurotiales</taxon>
        <taxon>Aspergillaceae</taxon>
        <taxon>Penicilliopsis</taxon>
    </lineage>
</organism>
<dbReference type="GeneID" id="34610753"/>
<keyword evidence="5" id="KW-1185">Reference proteome</keyword>
<dbReference type="GO" id="GO:0005739">
    <property type="term" value="C:mitochondrion"/>
    <property type="evidence" value="ECO:0007669"/>
    <property type="project" value="TreeGrafter"/>
</dbReference>
<dbReference type="Proteomes" id="UP000184188">
    <property type="component" value="Unassembled WGS sequence"/>
</dbReference>
<dbReference type="SUPFAM" id="SSF52821">
    <property type="entry name" value="Rhodanese/Cell cycle control phosphatase"/>
    <property type="match status" value="2"/>
</dbReference>
<evidence type="ECO:0000256" key="1">
    <source>
        <dbReference type="ARBA" id="ARBA00022679"/>
    </source>
</evidence>
<feature type="domain" description="Rhodanese" evidence="3">
    <location>
        <begin position="116"/>
        <end position="218"/>
    </location>
</feature>
<dbReference type="VEuPathDB" id="FungiDB:ASPZODRAFT_137344"/>
<reference evidence="5" key="1">
    <citation type="journal article" date="2017" name="Genome Biol.">
        <title>Comparative genomics reveals high biological diversity and specific adaptations in the industrially and medically important fungal genus Aspergillus.</title>
        <authorList>
            <person name="de Vries R.P."/>
            <person name="Riley R."/>
            <person name="Wiebenga A."/>
            <person name="Aguilar-Osorio G."/>
            <person name="Amillis S."/>
            <person name="Uchima C.A."/>
            <person name="Anderluh G."/>
            <person name="Asadollahi M."/>
            <person name="Askin M."/>
            <person name="Barry K."/>
            <person name="Battaglia E."/>
            <person name="Bayram O."/>
            <person name="Benocci T."/>
            <person name="Braus-Stromeyer S.A."/>
            <person name="Caldana C."/>
            <person name="Canovas D."/>
            <person name="Cerqueira G.C."/>
            <person name="Chen F."/>
            <person name="Chen W."/>
            <person name="Choi C."/>
            <person name="Clum A."/>
            <person name="Dos Santos R.A."/>
            <person name="Damasio A.R."/>
            <person name="Diallinas G."/>
            <person name="Emri T."/>
            <person name="Fekete E."/>
            <person name="Flipphi M."/>
            <person name="Freyberg S."/>
            <person name="Gallo A."/>
            <person name="Gournas C."/>
            <person name="Habgood R."/>
            <person name="Hainaut M."/>
            <person name="Harispe M.L."/>
            <person name="Henrissat B."/>
            <person name="Hilden K.S."/>
            <person name="Hope R."/>
            <person name="Hossain A."/>
            <person name="Karabika E."/>
            <person name="Karaffa L."/>
            <person name="Karanyi Z."/>
            <person name="Krasevec N."/>
            <person name="Kuo A."/>
            <person name="Kusch H."/>
            <person name="LaButti K."/>
            <person name="Lagendijk E.L."/>
            <person name="Lapidus A."/>
            <person name="Levasseur A."/>
            <person name="Lindquist E."/>
            <person name="Lipzen A."/>
            <person name="Logrieco A.F."/>
            <person name="MacCabe A."/>
            <person name="Maekelae M.R."/>
            <person name="Malavazi I."/>
            <person name="Melin P."/>
            <person name="Meyer V."/>
            <person name="Mielnichuk N."/>
            <person name="Miskei M."/>
            <person name="Molnar A.P."/>
            <person name="Mule G."/>
            <person name="Ngan C.Y."/>
            <person name="Orejas M."/>
            <person name="Orosz E."/>
            <person name="Ouedraogo J.P."/>
            <person name="Overkamp K.M."/>
            <person name="Park H.-S."/>
            <person name="Perrone G."/>
            <person name="Piumi F."/>
            <person name="Punt P.J."/>
            <person name="Ram A.F."/>
            <person name="Ramon A."/>
            <person name="Rauscher S."/>
            <person name="Record E."/>
            <person name="Riano-Pachon D.M."/>
            <person name="Robert V."/>
            <person name="Roehrig J."/>
            <person name="Ruller R."/>
            <person name="Salamov A."/>
            <person name="Salih N.S."/>
            <person name="Samson R.A."/>
            <person name="Sandor E."/>
            <person name="Sanguinetti M."/>
            <person name="Schuetze T."/>
            <person name="Sepcic K."/>
            <person name="Shelest E."/>
            <person name="Sherlock G."/>
            <person name="Sophianopoulou V."/>
            <person name="Squina F.M."/>
            <person name="Sun H."/>
            <person name="Susca A."/>
            <person name="Todd R.B."/>
            <person name="Tsang A."/>
            <person name="Unkles S.E."/>
            <person name="van de Wiele N."/>
            <person name="van Rossen-Uffink D."/>
            <person name="Oliveira J.V."/>
            <person name="Vesth T.C."/>
            <person name="Visser J."/>
            <person name="Yu J.-H."/>
            <person name="Zhou M."/>
            <person name="Andersen M.R."/>
            <person name="Archer D.B."/>
            <person name="Baker S.E."/>
            <person name="Benoit I."/>
            <person name="Brakhage A.A."/>
            <person name="Braus G.H."/>
            <person name="Fischer R."/>
            <person name="Frisvad J.C."/>
            <person name="Goldman G.H."/>
            <person name="Houbraken J."/>
            <person name="Oakley B."/>
            <person name="Pocsi I."/>
            <person name="Scazzocchio C."/>
            <person name="Seiboth B."/>
            <person name="vanKuyk P.A."/>
            <person name="Wortman J."/>
            <person name="Dyer P.S."/>
            <person name="Grigoriev I.V."/>
        </authorList>
    </citation>
    <scope>NUCLEOTIDE SEQUENCE [LARGE SCALE GENOMIC DNA]</scope>
    <source>
        <strain evidence="5">CBS 506.65</strain>
    </source>
</reference>
<dbReference type="CDD" id="cd01449">
    <property type="entry name" value="TST_Repeat_2"/>
    <property type="match status" value="1"/>
</dbReference>
<gene>
    <name evidence="4" type="ORF">ASPZODRAFT_137344</name>
</gene>
<dbReference type="InterPro" id="IPR036873">
    <property type="entry name" value="Rhodanese-like_dom_sf"/>
</dbReference>
<sequence length="222" mass="25003">MDRIKDPASPYPQMLPSAAQFAAYMTELGIRRDDILVVYDTLAVGLYSSPRVAWTCRHFGHEHVHVLNTFRQYVAAGFPLQTAFSLQDPSPIEYLVQSVQSDQVITCEELETIIQQNQNVQILDSRPETRFIQGHMPRARNIPLPSLLDPDQSFLSPTQLRQLFERSGVDKTLPLVVTCNSGVTAAALALALRLAGYPNPIRLYDGSWSEWMHRGTIEIHSI</sequence>
<proteinExistence type="predicted"/>
<name>A0A1L9S575_9EURO</name>
<protein>
    <recommendedName>
        <fullName evidence="3">Rhodanese domain-containing protein</fullName>
    </recommendedName>
</protein>
<dbReference type="GO" id="GO:0004792">
    <property type="term" value="F:thiosulfate-cyanide sulfurtransferase activity"/>
    <property type="evidence" value="ECO:0007669"/>
    <property type="project" value="TreeGrafter"/>
</dbReference>
<dbReference type="InterPro" id="IPR001763">
    <property type="entry name" value="Rhodanese-like_dom"/>
</dbReference>
<keyword evidence="2" id="KW-0677">Repeat</keyword>
<dbReference type="Pfam" id="PF00581">
    <property type="entry name" value="Rhodanese"/>
    <property type="match status" value="1"/>
</dbReference>
<dbReference type="STRING" id="1073090.A0A1L9S575"/>
<accession>A0A1L9S575</accession>
<dbReference type="InterPro" id="IPR045078">
    <property type="entry name" value="TST/MPST-like"/>
</dbReference>
<dbReference type="SMART" id="SM00450">
    <property type="entry name" value="RHOD"/>
    <property type="match status" value="1"/>
</dbReference>
<feature type="domain" description="Rhodanese" evidence="3">
    <location>
        <begin position="10"/>
        <end position="82"/>
    </location>
</feature>
<dbReference type="OrthoDB" id="270167at2759"/>
<dbReference type="RefSeq" id="XP_022576833.1">
    <property type="nucleotide sequence ID" value="XM_022724288.1"/>
</dbReference>
<evidence type="ECO:0000313" key="5">
    <source>
        <dbReference type="Proteomes" id="UP000184188"/>
    </source>
</evidence>
<dbReference type="EMBL" id="KV878361">
    <property type="protein sequence ID" value="OJJ42323.1"/>
    <property type="molecule type" value="Genomic_DNA"/>
</dbReference>
<keyword evidence="1" id="KW-0808">Transferase</keyword>